<dbReference type="PROSITE" id="PS51257">
    <property type="entry name" value="PROKAR_LIPOPROTEIN"/>
    <property type="match status" value="1"/>
</dbReference>
<organism evidence="2">
    <name type="scientific">Borrelia nietonii YOR</name>
    <dbReference type="NCBI Taxonomy" id="1293576"/>
    <lineage>
        <taxon>Bacteria</taxon>
        <taxon>Pseudomonadati</taxon>
        <taxon>Spirochaetota</taxon>
        <taxon>Spirochaetia</taxon>
        <taxon>Spirochaetales</taxon>
        <taxon>Borreliaceae</taxon>
        <taxon>Borrelia</taxon>
        <taxon>Borrelia nietonii</taxon>
    </lineage>
</organism>
<proteinExistence type="predicted"/>
<dbReference type="AlphaFoldDB" id="W5SA55"/>
<dbReference type="EMBL" id="CP004154">
    <property type="protein sequence ID" value="AHH03979.1"/>
    <property type="molecule type" value="Genomic_DNA"/>
</dbReference>
<evidence type="ECO:0000313" key="2">
    <source>
        <dbReference type="EMBL" id="AHH03979.1"/>
    </source>
</evidence>
<accession>W5SA55</accession>
<dbReference type="HOGENOM" id="CLU_784509_0_0_12"/>
<gene>
    <name evidence="2" type="ORF">BHY_1028</name>
</gene>
<reference evidence="2" key="1">
    <citation type="submission" date="2013-02" db="EMBL/GenBank/DDBJ databases">
        <title>Comparative genomics of Borrelia species.</title>
        <authorList>
            <person name="Schwan T.G."/>
            <person name="Raffel S.J."/>
            <person name="Porcella S.F."/>
        </authorList>
    </citation>
    <scope>NUCLEOTIDE SEQUENCE</scope>
    <source>
        <strain evidence="2">YOR</strain>
        <plasmid evidence="2">unnamed</plasmid>
    </source>
</reference>
<sequence>MKIVGLVFYLLCALGMSSCRYWALEDEYKMGAGGSRQDEADGLHYMGTNQAKIKNLTLANADLQDEDLQELRGSAGEQAVISPGIQLKPGDRLDEDRDRGERGGKIEVKSKGEGEGGHKNIGLGNSQNGANGVDGSKAENTSYPELLERIQTLKEKLENELIQFNLTNLSFDIPFNKIASDFNSKDKQDEVYAGLGHDVELIEKLGGIFDRLNLISPPCSNRSTKVSHGVLSVLSNLSHRLKESLNHFSDEVLEKTKNHKKKHDIDLIVDSLDSIMKIRDHLINKIRDSVESAESVTEEEAIIDVLDKNFVNAKDINFRVSALREFSMAITNTVKNLE</sequence>
<name>W5SA55_9SPIR</name>
<feature type="region of interest" description="Disordered" evidence="1">
    <location>
        <begin position="79"/>
        <end position="136"/>
    </location>
</feature>
<evidence type="ECO:0000256" key="1">
    <source>
        <dbReference type="SAM" id="MobiDB-lite"/>
    </source>
</evidence>
<dbReference type="RefSeq" id="WP_025400284.1">
    <property type="nucleotide sequence ID" value="NZ_CP004154.1"/>
</dbReference>
<protein>
    <recommendedName>
        <fullName evidence="3">Antigen P35</fullName>
    </recommendedName>
</protein>
<feature type="compositionally biased region" description="Basic and acidic residues" evidence="1">
    <location>
        <begin position="89"/>
        <end position="118"/>
    </location>
</feature>
<keyword evidence="2" id="KW-0614">Plasmid</keyword>
<geneLocation type="plasmid" evidence="2">
    <name>unnamed</name>
</geneLocation>
<evidence type="ECO:0008006" key="3">
    <source>
        <dbReference type="Google" id="ProtNLM"/>
    </source>
</evidence>